<dbReference type="GO" id="GO:0005886">
    <property type="term" value="C:plasma membrane"/>
    <property type="evidence" value="ECO:0007669"/>
    <property type="project" value="UniProtKB-SubCell"/>
</dbReference>
<dbReference type="Pfam" id="PF03631">
    <property type="entry name" value="Virul_fac_BrkB"/>
    <property type="match status" value="1"/>
</dbReference>
<feature type="transmembrane region" description="Helical" evidence="6">
    <location>
        <begin position="262"/>
        <end position="286"/>
    </location>
</feature>
<feature type="transmembrane region" description="Helical" evidence="6">
    <location>
        <begin position="40"/>
        <end position="63"/>
    </location>
</feature>
<dbReference type="Proteomes" id="UP000486602">
    <property type="component" value="Unassembled WGS sequence"/>
</dbReference>
<evidence type="ECO:0000256" key="3">
    <source>
        <dbReference type="ARBA" id="ARBA00022692"/>
    </source>
</evidence>
<reference evidence="7 8" key="1">
    <citation type="submission" date="2020-02" db="EMBL/GenBank/DDBJ databases">
        <title>Out from the shadows clarifying the taxonomy of the family Cryomorphaceae and related taxa by utilizing the GTDB taxonomic framework.</title>
        <authorList>
            <person name="Bowman J.P."/>
        </authorList>
    </citation>
    <scope>NUCLEOTIDE SEQUENCE [LARGE SCALE GENOMIC DNA]</scope>
    <source>
        <strain evidence="7 8">QSSC 1-22</strain>
    </source>
</reference>
<keyword evidence="8" id="KW-1185">Reference proteome</keyword>
<keyword evidence="5 6" id="KW-0472">Membrane</keyword>
<gene>
    <name evidence="7" type="ORF">G3O08_02370</name>
</gene>
<accession>A0A7K3WL20</accession>
<organism evidence="7 8">
    <name type="scientific">Cryomorpha ignava</name>
    <dbReference type="NCBI Taxonomy" id="101383"/>
    <lineage>
        <taxon>Bacteria</taxon>
        <taxon>Pseudomonadati</taxon>
        <taxon>Bacteroidota</taxon>
        <taxon>Flavobacteriia</taxon>
        <taxon>Flavobacteriales</taxon>
        <taxon>Cryomorphaceae</taxon>
        <taxon>Cryomorpha</taxon>
    </lineage>
</organism>
<evidence type="ECO:0000256" key="4">
    <source>
        <dbReference type="ARBA" id="ARBA00022989"/>
    </source>
</evidence>
<dbReference type="EMBL" id="JAAGVY010000002">
    <property type="protein sequence ID" value="NEN22346.1"/>
    <property type="molecule type" value="Genomic_DNA"/>
</dbReference>
<evidence type="ECO:0000256" key="1">
    <source>
        <dbReference type="ARBA" id="ARBA00004651"/>
    </source>
</evidence>
<evidence type="ECO:0000313" key="7">
    <source>
        <dbReference type="EMBL" id="NEN22346.1"/>
    </source>
</evidence>
<protein>
    <submittedName>
        <fullName evidence="7">YihY/virulence factor BrkB family protein</fullName>
    </submittedName>
</protein>
<dbReference type="PANTHER" id="PTHR30213">
    <property type="entry name" value="INNER MEMBRANE PROTEIN YHJD"/>
    <property type="match status" value="1"/>
</dbReference>
<dbReference type="PANTHER" id="PTHR30213:SF1">
    <property type="entry name" value="INNER MEMBRANE PROTEIN YHJD"/>
    <property type="match status" value="1"/>
</dbReference>
<sequence length="361" mass="40303">MAKAAIIEHKKFRIKHLPELLKRTYKEWNADDPWRLSAIVAYYAVLSLPGLVVVIINTVGAIWGNDIVQGRLTNEIADAIGQSAADSIQEIVAGTQGGDKSFISTIIGLATLIFGATGVFYHLQLSLNIVWDLKQVENAGFKKLVKDRIMGFGFVMVVGFLLLVSFALSAVLALLNGYLERIFSELSVYIAMISGEVLSLGVITVLFTLLFKFLPDAKIRWRSVWVGGLLTAVLFSIGKYLLGLYFGSADPSSTYGAAGSMVLILLWVSYSCLILFFGAEFTWVYANTYGHSIMPNNKATFIRDEVPHTHIKKKDIHIEHRIAGNREEAELYEKLLERNMRRKDMESGFTSNRARQVKKKL</sequence>
<evidence type="ECO:0000313" key="8">
    <source>
        <dbReference type="Proteomes" id="UP000486602"/>
    </source>
</evidence>
<keyword evidence="4 6" id="KW-1133">Transmembrane helix</keyword>
<comment type="caution">
    <text evidence="7">The sequence shown here is derived from an EMBL/GenBank/DDBJ whole genome shotgun (WGS) entry which is preliminary data.</text>
</comment>
<name>A0A7K3WL20_9FLAO</name>
<evidence type="ECO:0000256" key="5">
    <source>
        <dbReference type="ARBA" id="ARBA00023136"/>
    </source>
</evidence>
<keyword evidence="3 6" id="KW-0812">Transmembrane</keyword>
<evidence type="ECO:0000256" key="2">
    <source>
        <dbReference type="ARBA" id="ARBA00022475"/>
    </source>
</evidence>
<feature type="transmembrane region" description="Helical" evidence="6">
    <location>
        <begin position="106"/>
        <end position="131"/>
    </location>
</feature>
<proteinExistence type="predicted"/>
<feature type="transmembrane region" description="Helical" evidence="6">
    <location>
        <begin position="152"/>
        <end position="175"/>
    </location>
</feature>
<dbReference type="AlphaFoldDB" id="A0A7K3WL20"/>
<comment type="subcellular location">
    <subcellularLocation>
        <location evidence="1">Cell membrane</location>
        <topology evidence="1">Multi-pass membrane protein</topology>
    </subcellularLocation>
</comment>
<feature type="transmembrane region" description="Helical" evidence="6">
    <location>
        <begin position="223"/>
        <end position="242"/>
    </location>
</feature>
<feature type="transmembrane region" description="Helical" evidence="6">
    <location>
        <begin position="187"/>
        <end position="211"/>
    </location>
</feature>
<dbReference type="InterPro" id="IPR017039">
    <property type="entry name" value="Virul_fac_BrkB"/>
</dbReference>
<keyword evidence="2" id="KW-1003">Cell membrane</keyword>
<evidence type="ECO:0000256" key="6">
    <source>
        <dbReference type="SAM" id="Phobius"/>
    </source>
</evidence>